<feature type="domain" description="Peptidase M1 membrane alanine aminopeptidase" evidence="14">
    <location>
        <begin position="230"/>
        <end position="438"/>
    </location>
</feature>
<dbReference type="EC" id="3.4.11.2" evidence="4"/>
<evidence type="ECO:0000259" key="15">
    <source>
        <dbReference type="Pfam" id="PF11838"/>
    </source>
</evidence>
<dbReference type="PANTHER" id="PTHR11533:SF174">
    <property type="entry name" value="PUROMYCIN-SENSITIVE AMINOPEPTIDASE-RELATED"/>
    <property type="match status" value="1"/>
</dbReference>
<dbReference type="GO" id="GO:0016285">
    <property type="term" value="F:alanyl aminopeptidase activity"/>
    <property type="evidence" value="ECO:0007669"/>
    <property type="project" value="UniProtKB-EC"/>
</dbReference>
<dbReference type="InterPro" id="IPR042097">
    <property type="entry name" value="Aminopeptidase_N-like_N_sf"/>
</dbReference>
<evidence type="ECO:0000256" key="12">
    <source>
        <dbReference type="ARBA" id="ARBA00029811"/>
    </source>
</evidence>
<evidence type="ECO:0000256" key="13">
    <source>
        <dbReference type="ARBA" id="ARBA00031533"/>
    </source>
</evidence>
<proteinExistence type="inferred from homology"/>
<evidence type="ECO:0000256" key="5">
    <source>
        <dbReference type="ARBA" id="ARBA00015611"/>
    </source>
</evidence>
<dbReference type="InterPro" id="IPR045357">
    <property type="entry name" value="Aminopeptidase_N-like_N"/>
</dbReference>
<dbReference type="Gene3D" id="2.60.40.1730">
    <property type="entry name" value="tricorn interacting facor f3 domain"/>
    <property type="match status" value="1"/>
</dbReference>
<dbReference type="EMBL" id="JBHUGD010000004">
    <property type="protein sequence ID" value="MFD1948623.1"/>
    <property type="molecule type" value="Genomic_DNA"/>
</dbReference>
<evidence type="ECO:0000256" key="9">
    <source>
        <dbReference type="ARBA" id="ARBA00022801"/>
    </source>
</evidence>
<keyword evidence="8" id="KW-0479">Metal-binding</keyword>
<organism evidence="17 18">
    <name type="scientific">Nocardioides aestuarii</name>
    <dbReference type="NCBI Taxonomy" id="252231"/>
    <lineage>
        <taxon>Bacteria</taxon>
        <taxon>Bacillati</taxon>
        <taxon>Actinomycetota</taxon>
        <taxon>Actinomycetes</taxon>
        <taxon>Propionibacteriales</taxon>
        <taxon>Nocardioidaceae</taxon>
        <taxon>Nocardioides</taxon>
    </lineage>
</organism>
<evidence type="ECO:0000256" key="1">
    <source>
        <dbReference type="ARBA" id="ARBA00000098"/>
    </source>
</evidence>
<dbReference type="SUPFAM" id="SSF55486">
    <property type="entry name" value="Metalloproteases ('zincins'), catalytic domain"/>
    <property type="match status" value="1"/>
</dbReference>
<evidence type="ECO:0000313" key="17">
    <source>
        <dbReference type="EMBL" id="MFD1948623.1"/>
    </source>
</evidence>
<gene>
    <name evidence="17" type="primary">pepN</name>
    <name evidence="17" type="ORF">ACFSDE_17610</name>
</gene>
<evidence type="ECO:0000256" key="3">
    <source>
        <dbReference type="ARBA" id="ARBA00010136"/>
    </source>
</evidence>
<dbReference type="InterPro" id="IPR012778">
    <property type="entry name" value="Pept_M1_aminopeptidase"/>
</dbReference>
<keyword evidence="9 17" id="KW-0378">Hydrolase</keyword>
<dbReference type="Pfam" id="PF01433">
    <property type="entry name" value="Peptidase_M1"/>
    <property type="match status" value="1"/>
</dbReference>
<dbReference type="Pfam" id="PF17900">
    <property type="entry name" value="Peptidase_M1_N"/>
    <property type="match status" value="1"/>
</dbReference>
<accession>A0ABW4TT38</accession>
<dbReference type="RefSeq" id="WP_343921825.1">
    <property type="nucleotide sequence ID" value="NZ_BAAAJT010000003.1"/>
</dbReference>
<keyword evidence="6 17" id="KW-0031">Aminopeptidase</keyword>
<dbReference type="InterPro" id="IPR024571">
    <property type="entry name" value="ERAP1-like_C_dom"/>
</dbReference>
<sequence length="814" mass="88428">MTVASLTRPEAEERAALLAVSRYDIDVDLTGLLDGEVWEATSTVQFTCHRPGADTFADAVGEVVSASLNGVDLDPATVEAGRLPLSGLAAENTLVVRLRQTDVTSSAGILRTVDPSDGEVYVWTSLECNDARRLWACFDQPDLKAPHRFTVRSPEAWTVLSNMRPETVGEPSDGTRRWSFPDTPPLSTYVVVVNAGPFHRVEGRRGDHDLALHCRQSLRGSLDRDAGWLLDLTGNGLAFFGDKFGQPFPEAHYDQVFVPNMGGAMENWGCVTWGDGYLFRTPPTHAQRSQTAITLLHEMAHMWFGDLVTMRWWDDLWLNEAFASWASTWAAAEATDFLDAWAEFLVGRKLDAYRTDMGPATHPIRSDVLDVESALANFDAITYSKGQSVLHQLMAFVGEDAFTRGLQDYFATHAWGNTRLRDLIDAVSNASGRDLEAWTIDWLDRAGTDTVAVEVTTAGAVVTVTSPDDAPPRPHRIDIGSYGADGALLRRTPVETVGTRTPVTGLPDGALHLPNDTDLTFASVGGGGDVRALLRTAGGLPDATARAVAVATSLDLLRKGEIAAADMLDCVLGVLAVEKNPALIEPFIAQARDAAEMWTPADQVDAARARVADLALTLSREEELRRPALQVLASCATTSDHDRALAEAAAEDVDLSWRFAVRRSERGDLPDGTVEELLARDPDPDRSARAVAVTAARPDEAAKAEAWEELFVRRSVQAGHPTFAVARAFWRPGQAELCAPWADRYLEEMRAVRGGLLSMLSLVRGMFPLVADEGFADRARAAATEPGLDPTVRNQLLTGADTLSRMIRARRGGA</sequence>
<comment type="catalytic activity">
    <reaction evidence="1">
        <text>Release of an N-terminal amino acid, Xaa-|-Yaa- from a peptide, amide or arylamide. Xaa is preferably Ala, but may be most amino acids including Pro (slow action). When a terminal hydrophobic residue is followed by a prolyl residue, the two may be released as an intact Xaa-Pro dipeptide.</text>
        <dbReference type="EC" id="3.4.11.2"/>
    </reaction>
</comment>
<dbReference type="InterPro" id="IPR001930">
    <property type="entry name" value="Peptidase_M1"/>
</dbReference>
<name>A0ABW4TT38_9ACTN</name>
<keyword evidence="7" id="KW-0645">Protease</keyword>
<dbReference type="InterPro" id="IPR014782">
    <property type="entry name" value="Peptidase_M1_dom"/>
</dbReference>
<dbReference type="NCBIfam" id="TIGR02412">
    <property type="entry name" value="pepN_strep_liv"/>
    <property type="match status" value="1"/>
</dbReference>
<protein>
    <recommendedName>
        <fullName evidence="5">Aminopeptidase N</fullName>
        <ecNumber evidence="4">3.4.11.2</ecNumber>
    </recommendedName>
    <alternativeName>
        <fullName evidence="12">Alanine aminopeptidase</fullName>
    </alternativeName>
    <alternativeName>
        <fullName evidence="13">Lysyl aminopeptidase</fullName>
    </alternativeName>
</protein>
<evidence type="ECO:0000256" key="10">
    <source>
        <dbReference type="ARBA" id="ARBA00022833"/>
    </source>
</evidence>
<keyword evidence="18" id="KW-1185">Reference proteome</keyword>
<reference evidence="18" key="1">
    <citation type="journal article" date="2019" name="Int. J. Syst. Evol. Microbiol.">
        <title>The Global Catalogue of Microorganisms (GCM) 10K type strain sequencing project: providing services to taxonomists for standard genome sequencing and annotation.</title>
        <authorList>
            <consortium name="The Broad Institute Genomics Platform"/>
            <consortium name="The Broad Institute Genome Sequencing Center for Infectious Disease"/>
            <person name="Wu L."/>
            <person name="Ma J."/>
        </authorList>
    </citation>
    <scope>NUCLEOTIDE SEQUENCE [LARGE SCALE GENOMIC DNA]</scope>
    <source>
        <strain evidence="18">CGMCC 1.12477</strain>
    </source>
</reference>
<evidence type="ECO:0000259" key="16">
    <source>
        <dbReference type="Pfam" id="PF17900"/>
    </source>
</evidence>
<keyword evidence="11" id="KW-0482">Metalloprotease</keyword>
<dbReference type="Gene3D" id="1.10.390.10">
    <property type="entry name" value="Neutral Protease Domain 2"/>
    <property type="match status" value="1"/>
</dbReference>
<feature type="domain" description="Aminopeptidase N-like N-terminal" evidence="16">
    <location>
        <begin position="116"/>
        <end position="190"/>
    </location>
</feature>
<comment type="cofactor">
    <cofactor evidence="2">
        <name>Zn(2+)</name>
        <dbReference type="ChEBI" id="CHEBI:29105"/>
    </cofactor>
</comment>
<keyword evidence="10" id="KW-0862">Zinc</keyword>
<dbReference type="Proteomes" id="UP001597351">
    <property type="component" value="Unassembled WGS sequence"/>
</dbReference>
<feature type="domain" description="ERAP1-like C-terminal" evidence="15">
    <location>
        <begin position="513"/>
        <end position="793"/>
    </location>
</feature>
<evidence type="ECO:0000256" key="4">
    <source>
        <dbReference type="ARBA" id="ARBA00012564"/>
    </source>
</evidence>
<comment type="similarity">
    <text evidence="3">Belongs to the peptidase M1 family.</text>
</comment>
<dbReference type="PANTHER" id="PTHR11533">
    <property type="entry name" value="PROTEASE M1 ZINC METALLOPROTEASE"/>
    <property type="match status" value="1"/>
</dbReference>
<dbReference type="PRINTS" id="PR00756">
    <property type="entry name" value="ALADIPTASE"/>
</dbReference>
<evidence type="ECO:0000256" key="7">
    <source>
        <dbReference type="ARBA" id="ARBA00022670"/>
    </source>
</evidence>
<dbReference type="InterPro" id="IPR027268">
    <property type="entry name" value="Peptidase_M4/M1_CTD_sf"/>
</dbReference>
<evidence type="ECO:0000256" key="6">
    <source>
        <dbReference type="ARBA" id="ARBA00022438"/>
    </source>
</evidence>
<dbReference type="Pfam" id="PF11838">
    <property type="entry name" value="ERAP1_C"/>
    <property type="match status" value="1"/>
</dbReference>
<evidence type="ECO:0000256" key="11">
    <source>
        <dbReference type="ARBA" id="ARBA00023049"/>
    </source>
</evidence>
<evidence type="ECO:0000256" key="8">
    <source>
        <dbReference type="ARBA" id="ARBA00022723"/>
    </source>
</evidence>
<evidence type="ECO:0000259" key="14">
    <source>
        <dbReference type="Pfam" id="PF01433"/>
    </source>
</evidence>
<evidence type="ECO:0000256" key="2">
    <source>
        <dbReference type="ARBA" id="ARBA00001947"/>
    </source>
</evidence>
<dbReference type="SUPFAM" id="SSF63737">
    <property type="entry name" value="Leukotriene A4 hydrolase N-terminal domain"/>
    <property type="match status" value="1"/>
</dbReference>
<dbReference type="CDD" id="cd09602">
    <property type="entry name" value="M1_APN"/>
    <property type="match status" value="1"/>
</dbReference>
<evidence type="ECO:0000313" key="18">
    <source>
        <dbReference type="Proteomes" id="UP001597351"/>
    </source>
</evidence>
<dbReference type="InterPro" id="IPR050344">
    <property type="entry name" value="Peptidase_M1_aminopeptidases"/>
</dbReference>
<comment type="caution">
    <text evidence="17">The sequence shown here is derived from an EMBL/GenBank/DDBJ whole genome shotgun (WGS) entry which is preliminary data.</text>
</comment>